<name>A0A085BF14_9FLAO</name>
<accession>A0A085BF14</accession>
<protein>
    <submittedName>
        <fullName evidence="2">Uncharacterized protein</fullName>
    </submittedName>
</protein>
<evidence type="ECO:0000313" key="2">
    <source>
        <dbReference type="EMBL" id="KFC21059.1"/>
    </source>
</evidence>
<dbReference type="Proteomes" id="UP000028623">
    <property type="component" value="Unassembled WGS sequence"/>
</dbReference>
<reference evidence="2 3" key="1">
    <citation type="submission" date="2014-07" db="EMBL/GenBank/DDBJ databases">
        <title>Epilithonimonas lactis LMG 22401 Genome.</title>
        <authorList>
            <person name="Pipes S.E."/>
            <person name="Stropko S.J."/>
        </authorList>
    </citation>
    <scope>NUCLEOTIDE SEQUENCE [LARGE SCALE GENOMIC DNA]</scope>
    <source>
        <strain evidence="2 3">LMG 24401</strain>
    </source>
</reference>
<evidence type="ECO:0000256" key="1">
    <source>
        <dbReference type="SAM" id="MobiDB-lite"/>
    </source>
</evidence>
<organism evidence="2 3">
    <name type="scientific">Epilithonimonas lactis</name>
    <dbReference type="NCBI Taxonomy" id="421072"/>
    <lineage>
        <taxon>Bacteria</taxon>
        <taxon>Pseudomonadati</taxon>
        <taxon>Bacteroidota</taxon>
        <taxon>Flavobacteriia</taxon>
        <taxon>Flavobacteriales</taxon>
        <taxon>Weeksellaceae</taxon>
        <taxon>Chryseobacterium group</taxon>
        <taxon>Epilithonimonas</taxon>
    </lineage>
</organism>
<feature type="region of interest" description="Disordered" evidence="1">
    <location>
        <begin position="86"/>
        <end position="107"/>
    </location>
</feature>
<dbReference type="OrthoDB" id="1262909at2"/>
<proteinExistence type="predicted"/>
<keyword evidence="3" id="KW-1185">Reference proteome</keyword>
<feature type="compositionally biased region" description="Basic residues" evidence="1">
    <location>
        <begin position="98"/>
        <end position="107"/>
    </location>
</feature>
<dbReference type="EMBL" id="JPLY01000004">
    <property type="protein sequence ID" value="KFC21059.1"/>
    <property type="molecule type" value="Genomic_DNA"/>
</dbReference>
<sequence length="107" mass="12400">MKNTIKVALGFAAGGALILLNQLRKRKQKENNKFMAPDGNKYLKNEMYRSAEGEIFKNGKKLHFETPKHLDDANNKIDARLARNVQFNDQNPNNRNVTYHKRGVRHH</sequence>
<dbReference type="RefSeq" id="WP_034976772.1">
    <property type="nucleotide sequence ID" value="NZ_FOFI01000001.1"/>
</dbReference>
<gene>
    <name evidence="2" type="ORF">IO89_12595</name>
</gene>
<feature type="compositionally biased region" description="Polar residues" evidence="1">
    <location>
        <begin position="86"/>
        <end position="97"/>
    </location>
</feature>
<comment type="caution">
    <text evidence="2">The sequence shown here is derived from an EMBL/GenBank/DDBJ whole genome shotgun (WGS) entry which is preliminary data.</text>
</comment>
<evidence type="ECO:0000313" key="3">
    <source>
        <dbReference type="Proteomes" id="UP000028623"/>
    </source>
</evidence>
<dbReference type="AlphaFoldDB" id="A0A085BF14"/>
<dbReference type="STRING" id="421072.SAMN04488097_0412"/>
<dbReference type="eggNOG" id="ENOG50340VG">
    <property type="taxonomic scope" value="Bacteria"/>
</dbReference>